<proteinExistence type="predicted"/>
<reference evidence="2" key="1">
    <citation type="journal article" date="2023" name="Science">
        <title>Genome structures resolve the early diversification of teleost fishes.</title>
        <authorList>
            <person name="Parey E."/>
            <person name="Louis A."/>
            <person name="Montfort J."/>
            <person name="Bouchez O."/>
            <person name="Roques C."/>
            <person name="Iampietro C."/>
            <person name="Lluch J."/>
            <person name="Castinel A."/>
            <person name="Donnadieu C."/>
            <person name="Desvignes T."/>
            <person name="Floi Bucao C."/>
            <person name="Jouanno E."/>
            <person name="Wen M."/>
            <person name="Mejri S."/>
            <person name="Dirks R."/>
            <person name="Jansen H."/>
            <person name="Henkel C."/>
            <person name="Chen W.J."/>
            <person name="Zahm M."/>
            <person name="Cabau C."/>
            <person name="Klopp C."/>
            <person name="Thompson A.W."/>
            <person name="Robinson-Rechavi M."/>
            <person name="Braasch I."/>
            <person name="Lecointre G."/>
            <person name="Bobe J."/>
            <person name="Postlethwait J.H."/>
            <person name="Berthelot C."/>
            <person name="Roest Crollius H."/>
            <person name="Guiguen Y."/>
        </authorList>
    </citation>
    <scope>NUCLEOTIDE SEQUENCE</scope>
    <source>
        <strain evidence="2">WJC10195</strain>
    </source>
</reference>
<dbReference type="Proteomes" id="UP001152622">
    <property type="component" value="Chromosome 5"/>
</dbReference>
<keyword evidence="3" id="KW-1185">Reference proteome</keyword>
<evidence type="ECO:0000313" key="3">
    <source>
        <dbReference type="Proteomes" id="UP001152622"/>
    </source>
</evidence>
<feature type="compositionally biased region" description="Basic and acidic residues" evidence="1">
    <location>
        <begin position="82"/>
        <end position="101"/>
    </location>
</feature>
<name>A0A9Q1IZV9_SYNKA</name>
<accession>A0A9Q1IZV9</accession>
<comment type="caution">
    <text evidence="2">The sequence shown here is derived from an EMBL/GenBank/DDBJ whole genome shotgun (WGS) entry which is preliminary data.</text>
</comment>
<protein>
    <submittedName>
        <fullName evidence="2">Uncharacterized protein</fullName>
    </submittedName>
</protein>
<feature type="region of interest" description="Disordered" evidence="1">
    <location>
        <begin position="68"/>
        <end position="101"/>
    </location>
</feature>
<dbReference type="EMBL" id="JAINUF010000005">
    <property type="protein sequence ID" value="KAJ8359700.1"/>
    <property type="molecule type" value="Genomic_DNA"/>
</dbReference>
<gene>
    <name evidence="2" type="ORF">SKAU_G00162250</name>
</gene>
<sequence>MLNVSLSLSLGWQAVREWQGTEGPWAPTPSFYRNAVIRLTVWAEHKSGPAANIPQSEVRDSLCLATATARSQPPASGGCDECEAKSRARADSPPVRRRDTWTERARRFPSITAEVYHRRRLDGSLSSGAGELLRTAKPSATTESICC</sequence>
<evidence type="ECO:0000313" key="2">
    <source>
        <dbReference type="EMBL" id="KAJ8359700.1"/>
    </source>
</evidence>
<organism evidence="2 3">
    <name type="scientific">Synaphobranchus kaupii</name>
    <name type="common">Kaup's arrowtooth eel</name>
    <dbReference type="NCBI Taxonomy" id="118154"/>
    <lineage>
        <taxon>Eukaryota</taxon>
        <taxon>Metazoa</taxon>
        <taxon>Chordata</taxon>
        <taxon>Craniata</taxon>
        <taxon>Vertebrata</taxon>
        <taxon>Euteleostomi</taxon>
        <taxon>Actinopterygii</taxon>
        <taxon>Neopterygii</taxon>
        <taxon>Teleostei</taxon>
        <taxon>Anguilliformes</taxon>
        <taxon>Synaphobranchidae</taxon>
        <taxon>Synaphobranchus</taxon>
    </lineage>
</organism>
<dbReference type="AlphaFoldDB" id="A0A9Q1IZV9"/>
<evidence type="ECO:0000256" key="1">
    <source>
        <dbReference type="SAM" id="MobiDB-lite"/>
    </source>
</evidence>